<keyword evidence="2" id="KW-1185">Reference proteome</keyword>
<evidence type="ECO:0000313" key="1">
    <source>
        <dbReference type="EMBL" id="QDU30713.1"/>
    </source>
</evidence>
<dbReference type="EMBL" id="CP036274">
    <property type="protein sequence ID" value="QDU30713.1"/>
    <property type="molecule type" value="Genomic_DNA"/>
</dbReference>
<dbReference type="KEGG" id="aagg:ETAA8_58610"/>
<sequence length="133" mass="13726">MKSRGWHPSPTIFLPTCLLRPHEPKPILVPHDQNAKTAGAAIASGQTAIAVSHAAKIVVANEANHVANVSHAAAKHVKPASLAELNHAVPNLGLPNLATRAVQIHAGAIIAATMPVVVPHARLPLHVAALAMA</sequence>
<reference evidence="1 2" key="1">
    <citation type="submission" date="2019-02" db="EMBL/GenBank/DDBJ databases">
        <title>Deep-cultivation of Planctomycetes and their phenomic and genomic characterization uncovers novel biology.</title>
        <authorList>
            <person name="Wiegand S."/>
            <person name="Jogler M."/>
            <person name="Boedeker C."/>
            <person name="Pinto D."/>
            <person name="Vollmers J."/>
            <person name="Rivas-Marin E."/>
            <person name="Kohn T."/>
            <person name="Peeters S.H."/>
            <person name="Heuer A."/>
            <person name="Rast P."/>
            <person name="Oberbeckmann S."/>
            <person name="Bunk B."/>
            <person name="Jeske O."/>
            <person name="Meyerdierks A."/>
            <person name="Storesund J.E."/>
            <person name="Kallscheuer N."/>
            <person name="Luecker S."/>
            <person name="Lage O.M."/>
            <person name="Pohl T."/>
            <person name="Merkel B.J."/>
            <person name="Hornburger P."/>
            <person name="Mueller R.-W."/>
            <person name="Bruemmer F."/>
            <person name="Labrenz M."/>
            <person name="Spormann A.M."/>
            <person name="Op den Camp H."/>
            <person name="Overmann J."/>
            <person name="Amann R."/>
            <person name="Jetten M.S.M."/>
            <person name="Mascher T."/>
            <person name="Medema M.H."/>
            <person name="Devos D.P."/>
            <person name="Kaster A.-K."/>
            <person name="Ovreas L."/>
            <person name="Rohde M."/>
            <person name="Galperin M.Y."/>
            <person name="Jogler C."/>
        </authorList>
    </citation>
    <scope>NUCLEOTIDE SEQUENCE [LARGE SCALE GENOMIC DNA]</scope>
    <source>
        <strain evidence="1 2">ETA_A8</strain>
    </source>
</reference>
<evidence type="ECO:0000313" key="2">
    <source>
        <dbReference type="Proteomes" id="UP000315017"/>
    </source>
</evidence>
<organism evidence="1 2">
    <name type="scientific">Anatilimnocola aggregata</name>
    <dbReference type="NCBI Taxonomy" id="2528021"/>
    <lineage>
        <taxon>Bacteria</taxon>
        <taxon>Pseudomonadati</taxon>
        <taxon>Planctomycetota</taxon>
        <taxon>Planctomycetia</taxon>
        <taxon>Pirellulales</taxon>
        <taxon>Pirellulaceae</taxon>
        <taxon>Anatilimnocola</taxon>
    </lineage>
</organism>
<gene>
    <name evidence="1" type="ORF">ETAA8_58610</name>
</gene>
<name>A0A517YKG0_9BACT</name>
<dbReference type="Proteomes" id="UP000315017">
    <property type="component" value="Chromosome"/>
</dbReference>
<accession>A0A517YKG0</accession>
<protein>
    <submittedName>
        <fullName evidence="1">Uncharacterized protein</fullName>
    </submittedName>
</protein>
<proteinExistence type="predicted"/>
<dbReference type="AlphaFoldDB" id="A0A517YKG0"/>